<reference evidence="2" key="1">
    <citation type="journal article" date="2013" name="Ind. Biotechnol.">
        <title>Comparative genomics analysis of Trichoderma reesei strains.</title>
        <authorList>
            <person name="Koike H."/>
            <person name="Aerts A."/>
            <person name="LaButti K."/>
            <person name="Grigoriev I.V."/>
            <person name="Baker S.E."/>
        </authorList>
    </citation>
    <scope>NUCLEOTIDE SEQUENCE [LARGE SCALE GENOMIC DNA]</scope>
    <source>
        <strain evidence="2">ATCC 56765 / BCRC 32924 / NRRL 11460 / Rut C-30</strain>
    </source>
</reference>
<dbReference type="AlphaFoldDB" id="A0A024S9N6"/>
<evidence type="ECO:0000313" key="1">
    <source>
        <dbReference type="EMBL" id="ETS01773.1"/>
    </source>
</evidence>
<sequence>MFLEKLLHRVVPKEQCTTPKKKKNAAAMKQNTRGSIAITLKVHDTKRRTWTNPGWQERAMTK</sequence>
<dbReference type="EMBL" id="KI911147">
    <property type="protein sequence ID" value="ETS01773.1"/>
    <property type="molecule type" value="Genomic_DNA"/>
</dbReference>
<protein>
    <submittedName>
        <fullName evidence="1">Uncharacterized protein</fullName>
    </submittedName>
</protein>
<dbReference type="Proteomes" id="UP000024376">
    <property type="component" value="Unassembled WGS sequence"/>
</dbReference>
<dbReference type="KEGG" id="trr:M419DRAFT_123376"/>
<proteinExistence type="predicted"/>
<name>A0A024S9N6_HYPJR</name>
<organism evidence="1 2">
    <name type="scientific">Hypocrea jecorina (strain ATCC 56765 / BCRC 32924 / NRRL 11460 / Rut C-30)</name>
    <name type="common">Trichoderma reesei</name>
    <dbReference type="NCBI Taxonomy" id="1344414"/>
    <lineage>
        <taxon>Eukaryota</taxon>
        <taxon>Fungi</taxon>
        <taxon>Dikarya</taxon>
        <taxon>Ascomycota</taxon>
        <taxon>Pezizomycotina</taxon>
        <taxon>Sordariomycetes</taxon>
        <taxon>Hypocreomycetidae</taxon>
        <taxon>Hypocreales</taxon>
        <taxon>Hypocreaceae</taxon>
        <taxon>Trichoderma</taxon>
    </lineage>
</organism>
<evidence type="ECO:0000313" key="2">
    <source>
        <dbReference type="Proteomes" id="UP000024376"/>
    </source>
</evidence>
<accession>A0A024S9N6</accession>
<dbReference type="HOGENOM" id="CLU_2905781_0_0_1"/>
<gene>
    <name evidence="1" type="ORF">M419DRAFT_123376</name>
</gene>